<dbReference type="Proteomes" id="UP001064489">
    <property type="component" value="Chromosome 6"/>
</dbReference>
<dbReference type="AlphaFoldDB" id="A0AAD5J9K5"/>
<evidence type="ECO:0000313" key="2">
    <source>
        <dbReference type="Proteomes" id="UP001064489"/>
    </source>
</evidence>
<reference evidence="1" key="1">
    <citation type="journal article" date="2022" name="Plant J.">
        <title>Strategies of tolerance reflected in two North American maple genomes.</title>
        <authorList>
            <person name="McEvoy S.L."/>
            <person name="Sezen U.U."/>
            <person name="Trouern-Trend A."/>
            <person name="McMahon S.M."/>
            <person name="Schaberg P.G."/>
            <person name="Yang J."/>
            <person name="Wegrzyn J.L."/>
            <person name="Swenson N.G."/>
        </authorList>
    </citation>
    <scope>NUCLEOTIDE SEQUENCE</scope>
    <source>
        <strain evidence="1">91603</strain>
    </source>
</reference>
<sequence>MYRTAASRLRVLKGHVHGRLPASTRFVSSSAVATNTFSSGGIFSWLTGERSKSSPPLDFPLPGVSLPPSLPDYVEPGKTKITTLPNGVKIASETSASATASIGLYVDCGSIY</sequence>
<reference evidence="1" key="2">
    <citation type="submission" date="2023-02" db="EMBL/GenBank/DDBJ databases">
        <authorList>
            <person name="Swenson N.G."/>
            <person name="Wegrzyn J.L."/>
            <person name="Mcevoy S.L."/>
        </authorList>
    </citation>
    <scope>NUCLEOTIDE SEQUENCE</scope>
    <source>
        <strain evidence="1">91603</strain>
        <tissue evidence="1">Leaf</tissue>
    </source>
</reference>
<evidence type="ECO:0000313" key="1">
    <source>
        <dbReference type="EMBL" id="KAI9191919.1"/>
    </source>
</evidence>
<name>A0AAD5J9K5_ACENE</name>
<keyword evidence="2" id="KW-1185">Reference proteome</keyword>
<comment type="caution">
    <text evidence="1">The sequence shown here is derived from an EMBL/GenBank/DDBJ whole genome shotgun (WGS) entry which is preliminary data.</text>
</comment>
<protein>
    <submittedName>
        <fullName evidence="1">Uncharacterized protein</fullName>
    </submittedName>
</protein>
<gene>
    <name evidence="1" type="ORF">LWI28_015452</name>
</gene>
<proteinExistence type="predicted"/>
<accession>A0AAD5J9K5</accession>
<organism evidence="1 2">
    <name type="scientific">Acer negundo</name>
    <name type="common">Box elder</name>
    <dbReference type="NCBI Taxonomy" id="4023"/>
    <lineage>
        <taxon>Eukaryota</taxon>
        <taxon>Viridiplantae</taxon>
        <taxon>Streptophyta</taxon>
        <taxon>Embryophyta</taxon>
        <taxon>Tracheophyta</taxon>
        <taxon>Spermatophyta</taxon>
        <taxon>Magnoliopsida</taxon>
        <taxon>eudicotyledons</taxon>
        <taxon>Gunneridae</taxon>
        <taxon>Pentapetalae</taxon>
        <taxon>rosids</taxon>
        <taxon>malvids</taxon>
        <taxon>Sapindales</taxon>
        <taxon>Sapindaceae</taxon>
        <taxon>Hippocastanoideae</taxon>
        <taxon>Acereae</taxon>
        <taxon>Acer</taxon>
    </lineage>
</organism>
<dbReference type="EMBL" id="JAJSOW010000004">
    <property type="protein sequence ID" value="KAI9191919.1"/>
    <property type="molecule type" value="Genomic_DNA"/>
</dbReference>